<name>A0A5J4PN98_9ZZZZ</name>
<protein>
    <submittedName>
        <fullName evidence="1">Uncharacterized protein</fullName>
    </submittedName>
</protein>
<dbReference type="AlphaFoldDB" id="A0A5J4PN98"/>
<organism evidence="1">
    <name type="scientific">termite gut metagenome</name>
    <dbReference type="NCBI Taxonomy" id="433724"/>
    <lineage>
        <taxon>unclassified sequences</taxon>
        <taxon>metagenomes</taxon>
        <taxon>organismal metagenomes</taxon>
    </lineage>
</organism>
<accession>A0A5J4PN98</accession>
<evidence type="ECO:0000313" key="1">
    <source>
        <dbReference type="EMBL" id="KAA6311106.1"/>
    </source>
</evidence>
<dbReference type="EMBL" id="SNRY01007097">
    <property type="protein sequence ID" value="KAA6311106.1"/>
    <property type="molecule type" value="Genomic_DNA"/>
</dbReference>
<sequence>MEWLDSIGSYLPVTNPTWIFFLVLVI</sequence>
<proteinExistence type="predicted"/>
<comment type="caution">
    <text evidence="1">The sequence shown here is derived from an EMBL/GenBank/DDBJ whole genome shotgun (WGS) entry which is preliminary data.</text>
</comment>
<reference evidence="1" key="1">
    <citation type="submission" date="2019-03" db="EMBL/GenBank/DDBJ databases">
        <title>Single cell metagenomics reveals metabolic interactions within the superorganism composed of flagellate Streblomastix strix and complex community of Bacteroidetes bacteria on its surface.</title>
        <authorList>
            <person name="Treitli S.C."/>
            <person name="Kolisko M."/>
            <person name="Husnik F."/>
            <person name="Keeling P."/>
            <person name="Hampl V."/>
        </authorList>
    </citation>
    <scope>NUCLEOTIDE SEQUENCE</scope>
    <source>
        <strain evidence="1">STM</strain>
    </source>
</reference>
<feature type="non-terminal residue" evidence="1">
    <location>
        <position position="26"/>
    </location>
</feature>
<gene>
    <name evidence="1" type="ORF">EZS27_037704</name>
</gene>